<dbReference type="PROSITE" id="PS01162">
    <property type="entry name" value="QOR_ZETA_CRYSTAL"/>
    <property type="match status" value="1"/>
</dbReference>
<dbReference type="Pfam" id="PF00107">
    <property type="entry name" value="ADH_zinc_N"/>
    <property type="match status" value="1"/>
</dbReference>
<sequence>MKAVMVTAFGGPENMIYTDTQLPLIHAKQVLIRVAATSVNFADIKARYGKKGGGKLPFIPGLDVAGVVERVGAEVTHIQAGQKVIAFPANGSYAEYVAADEDLTFAIPDHLDFRTAAACPIVSFTSYKLLADVARVEQGETVLIHAASGGIGTTAIQLAKMLGAGLVIGTVGSESKAQFAREAGADTVICHQQEDFAARVNELTRGVGADVILDSISGRVSEQSMACLAPYGRLVHFGNASGEVGNFQTVDLHASCRSVLGFSFGTTRQKRPHLLRPVAERVLPLIADGKLQIKIGRTFPLQEAALAHEWVESRQSTGKVVLEVNQGISAGLQE</sequence>
<dbReference type="GO" id="GO:0035925">
    <property type="term" value="F:mRNA 3'-UTR AU-rich region binding"/>
    <property type="evidence" value="ECO:0007669"/>
    <property type="project" value="TreeGrafter"/>
</dbReference>
<evidence type="ECO:0000259" key="3">
    <source>
        <dbReference type="SMART" id="SM00829"/>
    </source>
</evidence>
<dbReference type="SUPFAM" id="SSF50129">
    <property type="entry name" value="GroES-like"/>
    <property type="match status" value="1"/>
</dbReference>
<dbReference type="InterPro" id="IPR036291">
    <property type="entry name" value="NAD(P)-bd_dom_sf"/>
</dbReference>
<keyword evidence="2" id="KW-0560">Oxidoreductase</keyword>
<gene>
    <name evidence="4" type="ORF">EDM58_08315</name>
</gene>
<feature type="domain" description="Enoyl reductase (ER)" evidence="3">
    <location>
        <begin position="10"/>
        <end position="322"/>
    </location>
</feature>
<dbReference type="InterPro" id="IPR020843">
    <property type="entry name" value="ER"/>
</dbReference>
<evidence type="ECO:0000256" key="1">
    <source>
        <dbReference type="ARBA" id="ARBA00022857"/>
    </source>
</evidence>
<dbReference type="InterPro" id="IPR013154">
    <property type="entry name" value="ADH-like_N"/>
</dbReference>
<dbReference type="GO" id="GO:0008270">
    <property type="term" value="F:zinc ion binding"/>
    <property type="evidence" value="ECO:0007669"/>
    <property type="project" value="InterPro"/>
</dbReference>
<evidence type="ECO:0000256" key="2">
    <source>
        <dbReference type="ARBA" id="ARBA00023002"/>
    </source>
</evidence>
<dbReference type="Proteomes" id="UP000281915">
    <property type="component" value="Unassembled WGS sequence"/>
</dbReference>
<dbReference type="GO" id="GO:0005829">
    <property type="term" value="C:cytosol"/>
    <property type="evidence" value="ECO:0007669"/>
    <property type="project" value="TreeGrafter"/>
</dbReference>
<evidence type="ECO:0000313" key="4">
    <source>
        <dbReference type="EMBL" id="RNB80833.1"/>
    </source>
</evidence>
<protein>
    <submittedName>
        <fullName evidence="4">Quinone oxidoreductase</fullName>
    </submittedName>
</protein>
<dbReference type="InterPro" id="IPR011032">
    <property type="entry name" value="GroES-like_sf"/>
</dbReference>
<dbReference type="PANTHER" id="PTHR48106:SF13">
    <property type="entry name" value="QUINONE OXIDOREDUCTASE-RELATED"/>
    <property type="match status" value="1"/>
</dbReference>
<comment type="caution">
    <text evidence="4">The sequence shown here is derived from an EMBL/GenBank/DDBJ whole genome shotgun (WGS) entry which is preliminary data.</text>
</comment>
<dbReference type="Pfam" id="PF08240">
    <property type="entry name" value="ADH_N"/>
    <property type="match status" value="1"/>
</dbReference>
<dbReference type="EMBL" id="RHHT01000015">
    <property type="protein sequence ID" value="RNB80833.1"/>
    <property type="molecule type" value="Genomic_DNA"/>
</dbReference>
<keyword evidence="1" id="KW-0521">NADP</keyword>
<dbReference type="SUPFAM" id="SSF51735">
    <property type="entry name" value="NAD(P)-binding Rossmann-fold domains"/>
    <property type="match status" value="1"/>
</dbReference>
<dbReference type="GO" id="GO:0070402">
    <property type="term" value="F:NADPH binding"/>
    <property type="evidence" value="ECO:0007669"/>
    <property type="project" value="TreeGrafter"/>
</dbReference>
<dbReference type="Gene3D" id="3.40.50.720">
    <property type="entry name" value="NAD(P)-binding Rossmann-like Domain"/>
    <property type="match status" value="1"/>
</dbReference>
<dbReference type="GO" id="GO:0003960">
    <property type="term" value="F:quinone reductase (NADPH) activity"/>
    <property type="evidence" value="ECO:0007669"/>
    <property type="project" value="TreeGrafter"/>
</dbReference>
<reference evidence="4 5" key="1">
    <citation type="submission" date="2018-10" db="EMBL/GenBank/DDBJ databases">
        <title>Phylogenomics of Brevibacillus.</title>
        <authorList>
            <person name="Dunlap C."/>
        </authorList>
    </citation>
    <scope>NUCLEOTIDE SEQUENCE [LARGE SCALE GENOMIC DNA]</scope>
    <source>
        <strain evidence="4 5">JCM 15085</strain>
    </source>
</reference>
<dbReference type="RefSeq" id="WP_122912918.1">
    <property type="nucleotide sequence ID" value="NZ_RHHT01000015.1"/>
</dbReference>
<dbReference type="PANTHER" id="PTHR48106">
    <property type="entry name" value="QUINONE OXIDOREDUCTASE PIG3-RELATED"/>
    <property type="match status" value="1"/>
</dbReference>
<accession>A0A3M8CYP5</accession>
<dbReference type="InterPro" id="IPR013149">
    <property type="entry name" value="ADH-like_C"/>
</dbReference>
<name>A0A3M8CYP5_9BACL</name>
<dbReference type="SMART" id="SM00829">
    <property type="entry name" value="PKS_ER"/>
    <property type="match status" value="1"/>
</dbReference>
<evidence type="ECO:0000313" key="5">
    <source>
        <dbReference type="Proteomes" id="UP000281915"/>
    </source>
</evidence>
<proteinExistence type="predicted"/>
<organism evidence="4 5">
    <name type="scientific">Brevibacillus panacihumi</name>
    <dbReference type="NCBI Taxonomy" id="497735"/>
    <lineage>
        <taxon>Bacteria</taxon>
        <taxon>Bacillati</taxon>
        <taxon>Bacillota</taxon>
        <taxon>Bacilli</taxon>
        <taxon>Bacillales</taxon>
        <taxon>Paenibacillaceae</taxon>
        <taxon>Brevibacillus</taxon>
    </lineage>
</organism>
<dbReference type="AlphaFoldDB" id="A0A3M8CYP5"/>
<dbReference type="Gene3D" id="3.90.180.10">
    <property type="entry name" value="Medium-chain alcohol dehydrogenases, catalytic domain"/>
    <property type="match status" value="1"/>
</dbReference>
<dbReference type="InterPro" id="IPR002364">
    <property type="entry name" value="Quin_OxRdtase/zeta-crystal_CS"/>
</dbReference>